<proteinExistence type="predicted"/>
<organism evidence="2 3">
    <name type="scientific">Taishania pollutisoli</name>
    <dbReference type="NCBI Taxonomy" id="2766479"/>
    <lineage>
        <taxon>Bacteria</taxon>
        <taxon>Pseudomonadati</taxon>
        <taxon>Bacteroidota</taxon>
        <taxon>Flavobacteriia</taxon>
        <taxon>Flavobacteriales</taxon>
        <taxon>Crocinitomicaceae</taxon>
        <taxon>Taishania</taxon>
    </lineage>
</organism>
<dbReference type="EMBL" id="JACVEL010000001">
    <property type="protein sequence ID" value="MBC9811126.1"/>
    <property type="molecule type" value="Genomic_DNA"/>
</dbReference>
<dbReference type="AlphaFoldDB" id="A0A8J6TWL5"/>
<name>A0A8J6TWL5_9FLAO</name>
<dbReference type="RefSeq" id="WP_163492393.1">
    <property type="nucleotide sequence ID" value="NZ_JACVEL010000001.1"/>
</dbReference>
<keyword evidence="3" id="KW-1185">Reference proteome</keyword>
<evidence type="ECO:0000256" key="1">
    <source>
        <dbReference type="SAM" id="Phobius"/>
    </source>
</evidence>
<evidence type="ECO:0000313" key="2">
    <source>
        <dbReference type="EMBL" id="MBC9811126.1"/>
    </source>
</evidence>
<keyword evidence="1" id="KW-0812">Transmembrane</keyword>
<accession>A0A8J6TWL5</accession>
<protein>
    <recommendedName>
        <fullName evidence="4">HTTM domain-containing protein</fullName>
    </recommendedName>
</protein>
<dbReference type="Proteomes" id="UP000652681">
    <property type="component" value="Unassembled WGS sequence"/>
</dbReference>
<sequence length="276" mass="31666">MEWLCIKIPFILFSINQLVSTLIPINSISSGKGICSLFDCNPLLSDVFKVVIISLLLVFSILYIMEKQMIISTFGIFCIALLVFSLHESFGVSARTGVFTLIWLAQFFAYLFYKNNPNQILLHKNRIFYPVQVIVACYTLAGLSKIWTSGLSWLYDARLMTLQLLKSNQMNYFDGKIPAESILSSKVQFVFDHKEFMATLLMIALLIEITSGFGLLNKKMTIIYGCLLLSLHIGIDLFFNVKIEAFYKSMIIFMINPFYLIYLFINKIPIFRPKTL</sequence>
<feature type="transmembrane region" description="Helical" evidence="1">
    <location>
        <begin position="245"/>
        <end position="265"/>
    </location>
</feature>
<feature type="transmembrane region" description="Helical" evidence="1">
    <location>
        <begin position="222"/>
        <end position="239"/>
    </location>
</feature>
<keyword evidence="1" id="KW-1133">Transmembrane helix</keyword>
<feature type="transmembrane region" description="Helical" evidence="1">
    <location>
        <begin position="196"/>
        <end position="215"/>
    </location>
</feature>
<feature type="transmembrane region" description="Helical" evidence="1">
    <location>
        <begin position="133"/>
        <end position="155"/>
    </location>
</feature>
<feature type="transmembrane region" description="Helical" evidence="1">
    <location>
        <begin position="69"/>
        <end position="86"/>
    </location>
</feature>
<feature type="transmembrane region" description="Helical" evidence="1">
    <location>
        <begin position="92"/>
        <end position="113"/>
    </location>
</feature>
<evidence type="ECO:0008006" key="4">
    <source>
        <dbReference type="Google" id="ProtNLM"/>
    </source>
</evidence>
<evidence type="ECO:0000313" key="3">
    <source>
        <dbReference type="Proteomes" id="UP000652681"/>
    </source>
</evidence>
<reference evidence="2" key="1">
    <citation type="submission" date="2020-09" db="EMBL/GenBank/DDBJ databases">
        <title>Taishania pollutisoli gen. nov., sp. nov., Isolated from Tetrabromobisphenol A-Contaminated Soil.</title>
        <authorList>
            <person name="Chen Q."/>
        </authorList>
    </citation>
    <scope>NUCLEOTIDE SEQUENCE</scope>
    <source>
        <strain evidence="2">CZZ-1</strain>
    </source>
</reference>
<gene>
    <name evidence="2" type="ORF">H9Y05_01445</name>
</gene>
<feature type="transmembrane region" description="Helical" evidence="1">
    <location>
        <begin position="47"/>
        <end position="64"/>
    </location>
</feature>
<comment type="caution">
    <text evidence="2">The sequence shown here is derived from an EMBL/GenBank/DDBJ whole genome shotgun (WGS) entry which is preliminary data.</text>
</comment>
<keyword evidence="1" id="KW-0472">Membrane</keyword>